<keyword evidence="6" id="KW-0057">Aromatic amino acid biosynthesis</keyword>
<evidence type="ECO:0000256" key="6">
    <source>
        <dbReference type="ARBA" id="ARBA00023141"/>
    </source>
</evidence>
<dbReference type="PANTHER" id="PTHR21089">
    <property type="entry name" value="SHIKIMATE DEHYDROGENASE"/>
    <property type="match status" value="1"/>
</dbReference>
<comment type="catalytic activity">
    <reaction evidence="7">
        <text>shikimate + NADP(+) = 3-dehydroshikimate + NADPH + H(+)</text>
        <dbReference type="Rhea" id="RHEA:17737"/>
        <dbReference type="ChEBI" id="CHEBI:15378"/>
        <dbReference type="ChEBI" id="CHEBI:16630"/>
        <dbReference type="ChEBI" id="CHEBI:36208"/>
        <dbReference type="ChEBI" id="CHEBI:57783"/>
        <dbReference type="ChEBI" id="CHEBI:58349"/>
        <dbReference type="EC" id="1.1.1.25"/>
    </reaction>
</comment>
<organism evidence="10 11">
    <name type="scientific">Kosakonia arachidis</name>
    <dbReference type="NCBI Taxonomy" id="551989"/>
    <lineage>
        <taxon>Bacteria</taxon>
        <taxon>Pseudomonadati</taxon>
        <taxon>Pseudomonadota</taxon>
        <taxon>Gammaproteobacteria</taxon>
        <taxon>Enterobacterales</taxon>
        <taxon>Enterobacteriaceae</taxon>
        <taxon>Kosakonia</taxon>
    </lineage>
</organism>
<gene>
    <name evidence="10" type="ORF">SAMN05192562_101887</name>
</gene>
<dbReference type="PANTHER" id="PTHR21089:SF1">
    <property type="entry name" value="BIFUNCTIONAL 3-DEHYDROQUINATE DEHYDRATASE_SHIKIMATE DEHYDROGENASE, CHLOROPLASTIC"/>
    <property type="match status" value="1"/>
</dbReference>
<accession>A0A1I6Z1K9</accession>
<evidence type="ECO:0000256" key="3">
    <source>
        <dbReference type="ARBA" id="ARBA00022605"/>
    </source>
</evidence>
<evidence type="ECO:0000256" key="7">
    <source>
        <dbReference type="ARBA" id="ARBA00049442"/>
    </source>
</evidence>
<dbReference type="InterPro" id="IPR013708">
    <property type="entry name" value="Shikimate_DH-bd_N"/>
</dbReference>
<reference evidence="11" key="1">
    <citation type="submission" date="2016-10" db="EMBL/GenBank/DDBJ databases">
        <authorList>
            <person name="Varghese N."/>
            <person name="Submissions S."/>
        </authorList>
    </citation>
    <scope>NUCLEOTIDE SEQUENCE [LARGE SCALE GENOMIC DNA]</scope>
    <source>
        <strain evidence="11">Ah-143</strain>
    </source>
</reference>
<dbReference type="Gene3D" id="3.40.50.10860">
    <property type="entry name" value="Leucine Dehydrogenase, chain A, domain 1"/>
    <property type="match status" value="1"/>
</dbReference>
<evidence type="ECO:0000256" key="2">
    <source>
        <dbReference type="ARBA" id="ARBA00012962"/>
    </source>
</evidence>
<proteinExistence type="predicted"/>
<dbReference type="GO" id="GO:0004764">
    <property type="term" value="F:shikimate 3-dehydrogenase (NADP+) activity"/>
    <property type="evidence" value="ECO:0007669"/>
    <property type="project" value="UniProtKB-EC"/>
</dbReference>
<feature type="domain" description="Shikimate dehydrogenase substrate binding N-terminal" evidence="9">
    <location>
        <begin position="16"/>
        <end position="100"/>
    </location>
</feature>
<dbReference type="CDD" id="cd01065">
    <property type="entry name" value="NAD_bind_Shikimate_DH"/>
    <property type="match status" value="1"/>
</dbReference>
<sequence>MKERNSVNGKLTLLAIIGDPIAQVRAPLMINAAMEERHIPDTLMVPLHVAPGNVQQAIEGLKAVQNFAGAIITMPHKKEVMRLLDSTSTAAARCSACNVIRRDRHGKIHGTMLDGEGFVASLLERDIAVGQKKIYLAGTGGAGTAIAHALAAYQVAELVIYNRTVSRAEALIRELSFFYPQVQFRLGNDKPAEVDIAINATSVGMGEVQELPFSLMALNPPTVVCDIIIFPETTALLAAAQQRNLCIHSGRAMLAAQITLMLEFMLHGKKA</sequence>
<dbReference type="UniPathway" id="UPA00053">
    <property type="reaction ID" value="UER00087"/>
</dbReference>
<dbReference type="InterPro" id="IPR046346">
    <property type="entry name" value="Aminoacid_DH-like_N_sf"/>
</dbReference>
<evidence type="ECO:0000256" key="1">
    <source>
        <dbReference type="ARBA" id="ARBA00004871"/>
    </source>
</evidence>
<dbReference type="OrthoDB" id="9792692at2"/>
<dbReference type="SUPFAM" id="SSF51735">
    <property type="entry name" value="NAD(P)-binding Rossmann-fold domains"/>
    <property type="match status" value="1"/>
</dbReference>
<dbReference type="GO" id="GO:0009073">
    <property type="term" value="P:aromatic amino acid family biosynthetic process"/>
    <property type="evidence" value="ECO:0007669"/>
    <property type="project" value="UniProtKB-KW"/>
</dbReference>
<dbReference type="SUPFAM" id="SSF53223">
    <property type="entry name" value="Aminoacid dehydrogenase-like, N-terminal domain"/>
    <property type="match status" value="1"/>
</dbReference>
<evidence type="ECO:0000256" key="5">
    <source>
        <dbReference type="ARBA" id="ARBA00023002"/>
    </source>
</evidence>
<dbReference type="GO" id="GO:0050661">
    <property type="term" value="F:NADP binding"/>
    <property type="evidence" value="ECO:0007669"/>
    <property type="project" value="TreeGrafter"/>
</dbReference>
<dbReference type="GO" id="GO:0019632">
    <property type="term" value="P:shikimate metabolic process"/>
    <property type="evidence" value="ECO:0007669"/>
    <property type="project" value="TreeGrafter"/>
</dbReference>
<dbReference type="Pfam" id="PF08501">
    <property type="entry name" value="Shikimate_dh_N"/>
    <property type="match status" value="1"/>
</dbReference>
<keyword evidence="4" id="KW-0521">NADP</keyword>
<dbReference type="Pfam" id="PF01488">
    <property type="entry name" value="Shikimate_DH"/>
    <property type="match status" value="1"/>
</dbReference>
<dbReference type="RefSeq" id="WP_090119563.1">
    <property type="nucleotide sequence ID" value="NZ_CP045300.1"/>
</dbReference>
<dbReference type="InterPro" id="IPR006151">
    <property type="entry name" value="Shikm_DH/Glu-tRNA_Rdtase"/>
</dbReference>
<evidence type="ECO:0000313" key="11">
    <source>
        <dbReference type="Proteomes" id="UP000199187"/>
    </source>
</evidence>
<comment type="pathway">
    <text evidence="1">Metabolic intermediate biosynthesis; chorismate biosynthesis; chorismate from D-erythrose 4-phosphate and phosphoenolpyruvate: step 4/7.</text>
</comment>
<name>A0A1I6Z1K9_9ENTR</name>
<dbReference type="GO" id="GO:0009423">
    <property type="term" value="P:chorismate biosynthetic process"/>
    <property type="evidence" value="ECO:0007669"/>
    <property type="project" value="UniProtKB-UniPathway"/>
</dbReference>
<dbReference type="Gene3D" id="3.40.50.720">
    <property type="entry name" value="NAD(P)-binding Rossmann-like Domain"/>
    <property type="match status" value="1"/>
</dbReference>
<evidence type="ECO:0000259" key="8">
    <source>
        <dbReference type="Pfam" id="PF01488"/>
    </source>
</evidence>
<dbReference type="GO" id="GO:0005829">
    <property type="term" value="C:cytosol"/>
    <property type="evidence" value="ECO:0007669"/>
    <property type="project" value="TreeGrafter"/>
</dbReference>
<protein>
    <recommendedName>
        <fullName evidence="2">shikimate dehydrogenase (NADP(+))</fullName>
        <ecNumber evidence="2">1.1.1.25</ecNumber>
    </recommendedName>
</protein>
<evidence type="ECO:0000256" key="4">
    <source>
        <dbReference type="ARBA" id="ARBA00022857"/>
    </source>
</evidence>
<dbReference type="EC" id="1.1.1.25" evidence="2"/>
<keyword evidence="11" id="KW-1185">Reference proteome</keyword>
<dbReference type="GO" id="GO:0008652">
    <property type="term" value="P:amino acid biosynthetic process"/>
    <property type="evidence" value="ECO:0007669"/>
    <property type="project" value="UniProtKB-KW"/>
</dbReference>
<evidence type="ECO:0000313" key="10">
    <source>
        <dbReference type="EMBL" id="SFT56574.1"/>
    </source>
</evidence>
<dbReference type="Proteomes" id="UP000199187">
    <property type="component" value="Unassembled WGS sequence"/>
</dbReference>
<dbReference type="InterPro" id="IPR036291">
    <property type="entry name" value="NAD(P)-bd_dom_sf"/>
</dbReference>
<dbReference type="AlphaFoldDB" id="A0A1I6Z1K9"/>
<keyword evidence="5" id="KW-0560">Oxidoreductase</keyword>
<keyword evidence="3" id="KW-0028">Amino-acid biosynthesis</keyword>
<dbReference type="EMBL" id="FPAU01000001">
    <property type="protein sequence ID" value="SFT56574.1"/>
    <property type="molecule type" value="Genomic_DNA"/>
</dbReference>
<dbReference type="InterPro" id="IPR022893">
    <property type="entry name" value="Shikimate_DH_fam"/>
</dbReference>
<feature type="domain" description="Quinate/shikimate 5-dehydrogenase/glutamyl-tRNA reductase" evidence="8">
    <location>
        <begin position="129"/>
        <end position="202"/>
    </location>
</feature>
<evidence type="ECO:0000259" key="9">
    <source>
        <dbReference type="Pfam" id="PF08501"/>
    </source>
</evidence>